<dbReference type="Gene3D" id="3.40.50.880">
    <property type="match status" value="1"/>
</dbReference>
<dbReference type="InterPro" id="IPR029062">
    <property type="entry name" value="Class_I_gatase-like"/>
</dbReference>
<proteinExistence type="predicted"/>
<protein>
    <submittedName>
        <fullName evidence="1">Peptidase S51</fullName>
    </submittedName>
</protein>
<gene>
    <name evidence="1" type="ORF">B7R22_09955</name>
</gene>
<dbReference type="RefSeq" id="WP_116411610.1">
    <property type="nucleotide sequence ID" value="NZ_NBXB01000029.1"/>
</dbReference>
<dbReference type="OrthoDB" id="3078420at2"/>
<name>A0A3E0VWU2_9MICO</name>
<dbReference type="EMBL" id="NBXB01000029">
    <property type="protein sequence ID" value="RFA13949.1"/>
    <property type="molecule type" value="Genomic_DNA"/>
</dbReference>
<evidence type="ECO:0000313" key="2">
    <source>
        <dbReference type="Proteomes" id="UP000256541"/>
    </source>
</evidence>
<dbReference type="SUPFAM" id="SSF52317">
    <property type="entry name" value="Class I glutamine amidotransferase-like"/>
    <property type="match status" value="1"/>
</dbReference>
<evidence type="ECO:0000313" key="1">
    <source>
        <dbReference type="EMBL" id="RFA13949.1"/>
    </source>
</evidence>
<accession>A0A3E0VWU2</accession>
<organism evidence="1 2">
    <name type="scientific">Subtercola boreus</name>
    <dbReference type="NCBI Taxonomy" id="120213"/>
    <lineage>
        <taxon>Bacteria</taxon>
        <taxon>Bacillati</taxon>
        <taxon>Actinomycetota</taxon>
        <taxon>Actinomycetes</taxon>
        <taxon>Micrococcales</taxon>
        <taxon>Microbacteriaceae</taxon>
        <taxon>Subtercola</taxon>
    </lineage>
</organism>
<sequence length="241" mass="24667">MSIHLVGGGWPMIDDGAVYREFLSEAAERALQAGRLEGPRIAMILVRDGDGPAKYAELIAGLATITELQPVPILAPEGVAMDAAGLAEVDGILVWGGLTPAYRDSVAPAFGEIRRQVAAGVPYLGFSAGAAIAADGALLGGWTIGDVPVCPEDASEELDEVTFGEGLGLIDLAVDVHAAQWGTLARLIAATEAGLTDGGIAIDEHTVLIVGDGPLRVVGRGSVWTVTDDDGSVKVATMGES</sequence>
<dbReference type="Proteomes" id="UP000256541">
    <property type="component" value="Unassembled WGS sequence"/>
</dbReference>
<dbReference type="AlphaFoldDB" id="A0A3E0VWU2"/>
<comment type="caution">
    <text evidence="1">The sequence shown here is derived from an EMBL/GenBank/DDBJ whole genome shotgun (WGS) entry which is preliminary data.</text>
</comment>
<reference evidence="1 2" key="1">
    <citation type="submission" date="2017-04" db="EMBL/GenBank/DDBJ databases">
        <title>Comparative genome analysis of Subtercola boreus.</title>
        <authorList>
            <person name="Cho Y.-J."/>
            <person name="Cho A."/>
            <person name="Kim O.-S."/>
            <person name="Lee J.-I."/>
        </authorList>
    </citation>
    <scope>NUCLEOTIDE SEQUENCE [LARGE SCALE GENOMIC DNA]</scope>
    <source>
        <strain evidence="1 2">P27479</strain>
    </source>
</reference>